<dbReference type="Proteomes" id="UP000238350">
    <property type="component" value="Unassembled WGS sequence"/>
</dbReference>
<dbReference type="InterPro" id="IPR001680">
    <property type="entry name" value="WD40_rpt"/>
</dbReference>
<evidence type="ECO:0000313" key="6">
    <source>
        <dbReference type="Proteomes" id="UP000238350"/>
    </source>
</evidence>
<dbReference type="EMBL" id="NDIQ01000021">
    <property type="protein sequence ID" value="PRT54480.1"/>
    <property type="molecule type" value="Genomic_DNA"/>
</dbReference>
<feature type="repeat" description="WD" evidence="3">
    <location>
        <begin position="428"/>
        <end position="469"/>
    </location>
</feature>
<dbReference type="InterPro" id="IPR019775">
    <property type="entry name" value="WD40_repeat_CS"/>
</dbReference>
<dbReference type="InterPro" id="IPR015943">
    <property type="entry name" value="WD40/YVTN_repeat-like_dom_sf"/>
</dbReference>
<comment type="caution">
    <text evidence="5">The sequence shown here is derived from an EMBL/GenBank/DDBJ whole genome shotgun (WGS) entry which is preliminary data.</text>
</comment>
<sequence>MSNSGSEWPSNPSKKPRSPQQPINYCEKYGCPEVLELVLDALSQPSDGEIKLKLLQASGQQEATEKLNQLSKLMEVGEWPKARMLARDLVADKDLAETHVASEQFYQLVADGSYEVEAVSLLREITQLSPNVDWLRQMATALVVGGGSSGKRPRTATDRQKVVYAICSMYKTPQQLKLDELYPNRLSLAEAQQAAIQFEMETKLPPYQFWRYTYPQFLVQCIWCLGFPDIAETVRIKTDVDPPPPDLVKLYTQLLAGSWRSALDILDHNEELFSSPELYHAAIRECILAGVCDLIDKGKTKSAVKLAQHSAGSSFRSEIGFALCQHGPAKTPEDCWESIALGVKPVFGMLPWVPKVVLDMSKNYFADLSSGTKVPEFSATCTQVLEESKEVWDLAYSACGNYIALGLESGEISIYKKTGDTFEHFHRVAAHEKGVQSIGFSGCSSYIASGSADSTLSVWDVQKEQRLFYVQHHEDGIGSICWLKDNKHVLSGGLVGELAMWNLKGVCIWRFVRERVFSLAWFGDDYILALGVINPHEHQVIFKFNCTTWEYVDEIRVRRGIELTSMSTSSQCPYVLSNDHLNDRLVLFDLNGKRPTLSLDGPTQRQFKIMSSFGGKFDKLIGSGSEDKNVYVFSRVLCKRIAKLSGHTRIVNTVKWDPSANMLASASDDGTVRIWSYAVE</sequence>
<dbReference type="InterPro" id="IPR051350">
    <property type="entry name" value="WD_repeat-ST_regulator"/>
</dbReference>
<evidence type="ECO:0000256" key="1">
    <source>
        <dbReference type="ARBA" id="ARBA00022574"/>
    </source>
</evidence>
<dbReference type="PROSITE" id="PS50294">
    <property type="entry name" value="WD_REPEATS_REGION"/>
    <property type="match status" value="2"/>
</dbReference>
<dbReference type="PANTHER" id="PTHR22838:SF0">
    <property type="entry name" value="WD REPEAT-CONTAINING PROTEIN 26"/>
    <property type="match status" value="1"/>
</dbReference>
<dbReference type="PROSITE" id="PS50082">
    <property type="entry name" value="WD_REPEATS_2"/>
    <property type="match status" value="3"/>
</dbReference>
<keyword evidence="6" id="KW-1185">Reference proteome</keyword>
<keyword evidence="2" id="KW-0677">Repeat</keyword>
<dbReference type="OrthoDB" id="972532at2759"/>
<feature type="repeat" description="WD" evidence="3">
    <location>
        <begin position="470"/>
        <end position="504"/>
    </location>
</feature>
<gene>
    <name evidence="5" type="ORF">B9G98_02100</name>
</gene>
<protein>
    <submittedName>
        <fullName evidence="5">WD repeat-containing protein 26</fullName>
    </submittedName>
</protein>
<evidence type="ECO:0000256" key="2">
    <source>
        <dbReference type="ARBA" id="ARBA00022737"/>
    </source>
</evidence>
<dbReference type="PROSITE" id="PS00678">
    <property type="entry name" value="WD_REPEATS_1"/>
    <property type="match status" value="1"/>
</dbReference>
<dbReference type="GeneID" id="36515848"/>
<dbReference type="SMART" id="SM00320">
    <property type="entry name" value="WD40"/>
    <property type="match status" value="5"/>
</dbReference>
<dbReference type="PANTHER" id="PTHR22838">
    <property type="entry name" value="WD REPEAT PROTEIN 26-RELATED"/>
    <property type="match status" value="1"/>
</dbReference>
<dbReference type="STRING" id="45607.A0A2T0FHL7"/>
<dbReference type="InterPro" id="IPR036322">
    <property type="entry name" value="WD40_repeat_dom_sf"/>
</dbReference>
<name>A0A2T0FHL7_9ASCO</name>
<dbReference type="Gene3D" id="2.130.10.10">
    <property type="entry name" value="YVTN repeat-like/Quinoprotein amine dehydrogenase"/>
    <property type="match status" value="2"/>
</dbReference>
<accession>A0A2T0FHL7</accession>
<dbReference type="Pfam" id="PF00400">
    <property type="entry name" value="WD40"/>
    <property type="match status" value="2"/>
</dbReference>
<organism evidence="5 6">
    <name type="scientific">Wickerhamiella sorbophila</name>
    <dbReference type="NCBI Taxonomy" id="45607"/>
    <lineage>
        <taxon>Eukaryota</taxon>
        <taxon>Fungi</taxon>
        <taxon>Dikarya</taxon>
        <taxon>Ascomycota</taxon>
        <taxon>Saccharomycotina</taxon>
        <taxon>Dipodascomycetes</taxon>
        <taxon>Dipodascales</taxon>
        <taxon>Trichomonascaceae</taxon>
        <taxon>Wickerhamiella</taxon>
    </lineage>
</organism>
<feature type="repeat" description="WD" evidence="3">
    <location>
        <begin position="644"/>
        <end position="680"/>
    </location>
</feature>
<dbReference type="RefSeq" id="XP_024664425.1">
    <property type="nucleotide sequence ID" value="XM_024808657.1"/>
</dbReference>
<feature type="region of interest" description="Disordered" evidence="4">
    <location>
        <begin position="1"/>
        <end position="23"/>
    </location>
</feature>
<dbReference type="AlphaFoldDB" id="A0A2T0FHL7"/>
<evidence type="ECO:0000313" key="5">
    <source>
        <dbReference type="EMBL" id="PRT54480.1"/>
    </source>
</evidence>
<reference evidence="5 6" key="1">
    <citation type="submission" date="2017-04" db="EMBL/GenBank/DDBJ databases">
        <title>Genome sequencing of [Candida] sorbophila.</title>
        <authorList>
            <person name="Ahn J.O."/>
        </authorList>
    </citation>
    <scope>NUCLEOTIDE SEQUENCE [LARGE SCALE GENOMIC DNA]</scope>
    <source>
        <strain evidence="5 6">DS02</strain>
    </source>
</reference>
<proteinExistence type="predicted"/>
<dbReference type="SUPFAM" id="SSF50978">
    <property type="entry name" value="WD40 repeat-like"/>
    <property type="match status" value="1"/>
</dbReference>
<keyword evidence="1 3" id="KW-0853">WD repeat</keyword>
<evidence type="ECO:0000256" key="4">
    <source>
        <dbReference type="SAM" id="MobiDB-lite"/>
    </source>
</evidence>
<evidence type="ECO:0000256" key="3">
    <source>
        <dbReference type="PROSITE-ProRule" id="PRU00221"/>
    </source>
</evidence>